<dbReference type="Gene3D" id="3.40.50.410">
    <property type="entry name" value="von Willebrand factor, type A domain"/>
    <property type="match status" value="1"/>
</dbReference>
<dbReference type="CDD" id="cd16449">
    <property type="entry name" value="RING-HC"/>
    <property type="match status" value="1"/>
</dbReference>
<keyword evidence="3" id="KW-1185">Reference proteome</keyword>
<sequence length="347" mass="38640">MRRLPIYFVIDVSESMVGEPIEQVQKGMRDIIQELRTDPYALETAWASVIAYAGKAQTLTPLTELFKFYPPIIPIGGGTSLGTALEFLMRDIDTNIVKTTVEQKGDWKPIIFLFTDGTPTDDPTNAIKRWNEKYRNRTQLVVISIGDNIDPLLFGQLTGEIIRFNPSDALSYKYFFKWVTDSIKTTSMSVTDYNDDEVKLAPIDGINLEKVDPNKQIKVDENFAVLVGKCQTTGKKYLIKYAKRSHKLEGLEMFNAMDFKLVGAYPIDGEAYDQLSDGKNVNRKINSMELVGAPTCPCCGNQFGLVTCECGNVFCVGESPVNKCPWCGMEGMLGTAEGGIDISRTRG</sequence>
<dbReference type="AlphaFoldDB" id="A0A4Z0V696"/>
<reference evidence="2 3" key="1">
    <citation type="submission" date="2019-02" db="EMBL/GenBank/DDBJ databases">
        <title>Isolation and identification of novel species under the genus Muribaculum.</title>
        <authorList>
            <person name="Miyake S."/>
            <person name="Ding Y."/>
            <person name="Low A."/>
            <person name="Soh M."/>
            <person name="Seedorf H."/>
        </authorList>
    </citation>
    <scope>NUCLEOTIDE SEQUENCE [LARGE SCALE GENOMIC DNA]</scope>
    <source>
        <strain evidence="2 3">TLL-A3</strain>
    </source>
</reference>
<dbReference type="InterPro" id="IPR002035">
    <property type="entry name" value="VWF_A"/>
</dbReference>
<dbReference type="Pfam" id="PF15616">
    <property type="entry name" value="TerY_C"/>
    <property type="match status" value="1"/>
</dbReference>
<dbReference type="SMART" id="SM00327">
    <property type="entry name" value="VWA"/>
    <property type="match status" value="1"/>
</dbReference>
<accession>A0A4Z0V696</accession>
<name>A0A4Z0V696_9BACT</name>
<dbReference type="GeneID" id="82149931"/>
<dbReference type="SUPFAM" id="SSF53300">
    <property type="entry name" value="vWA-like"/>
    <property type="match status" value="1"/>
</dbReference>
<comment type="caution">
    <text evidence="2">The sequence shown here is derived from an EMBL/GenBank/DDBJ whole genome shotgun (WGS) entry which is preliminary data.</text>
</comment>
<dbReference type="Pfam" id="PF00092">
    <property type="entry name" value="VWA"/>
    <property type="match status" value="1"/>
</dbReference>
<dbReference type="PROSITE" id="PS50234">
    <property type="entry name" value="VWFA"/>
    <property type="match status" value="1"/>
</dbReference>
<dbReference type="EMBL" id="SJSA01000001">
    <property type="protein sequence ID" value="TGG40796.1"/>
    <property type="molecule type" value="Genomic_DNA"/>
</dbReference>
<dbReference type="InterPro" id="IPR036465">
    <property type="entry name" value="vWFA_dom_sf"/>
</dbReference>
<feature type="domain" description="VWFA" evidence="1">
    <location>
        <begin position="5"/>
        <end position="211"/>
    </location>
</feature>
<evidence type="ECO:0000313" key="2">
    <source>
        <dbReference type="EMBL" id="TGG40796.1"/>
    </source>
</evidence>
<protein>
    <submittedName>
        <fullName evidence="2">VWA domain-containing protein</fullName>
    </submittedName>
</protein>
<evidence type="ECO:0000259" key="1">
    <source>
        <dbReference type="PROSITE" id="PS50234"/>
    </source>
</evidence>
<gene>
    <name evidence="2" type="ORF">EZ315_09025</name>
</gene>
<proteinExistence type="predicted"/>
<dbReference type="InterPro" id="IPR028274">
    <property type="entry name" value="TerY-C"/>
</dbReference>
<evidence type="ECO:0000313" key="3">
    <source>
        <dbReference type="Proteomes" id="UP000297635"/>
    </source>
</evidence>
<dbReference type="RefSeq" id="WP_135471762.1">
    <property type="nucleotide sequence ID" value="NZ_SJSA01000001.1"/>
</dbReference>
<organism evidence="2 3">
    <name type="scientific">Duncaniella freteri</name>
    <dbReference type="NCBI Taxonomy" id="2530391"/>
    <lineage>
        <taxon>Bacteria</taxon>
        <taxon>Pseudomonadati</taxon>
        <taxon>Bacteroidota</taxon>
        <taxon>Bacteroidia</taxon>
        <taxon>Bacteroidales</taxon>
        <taxon>Muribaculaceae</taxon>
        <taxon>Duncaniella</taxon>
    </lineage>
</organism>
<dbReference type="Proteomes" id="UP000297635">
    <property type="component" value="Unassembled WGS sequence"/>
</dbReference>